<keyword evidence="2" id="KW-1133">Transmembrane helix</keyword>
<feature type="region of interest" description="Disordered" evidence="1">
    <location>
        <begin position="210"/>
        <end position="229"/>
    </location>
</feature>
<feature type="transmembrane region" description="Helical" evidence="2">
    <location>
        <begin position="31"/>
        <end position="52"/>
    </location>
</feature>
<gene>
    <name evidence="3" type="ORF">CWS31_013630</name>
</gene>
<accession>A0ABY3MUF8</accession>
<keyword evidence="2" id="KW-0812">Transmembrane</keyword>
<evidence type="ECO:0000256" key="1">
    <source>
        <dbReference type="SAM" id="MobiDB-lite"/>
    </source>
</evidence>
<protein>
    <submittedName>
        <fullName evidence="3">DUF4381 domain-containing protein</fullName>
    </submittedName>
</protein>
<evidence type="ECO:0000256" key="2">
    <source>
        <dbReference type="SAM" id="Phobius"/>
    </source>
</evidence>
<keyword evidence="4" id="KW-1185">Reference proteome</keyword>
<dbReference type="Proteomes" id="UP000815846">
    <property type="component" value="Unassembled WGS sequence"/>
</dbReference>
<reference evidence="3 4" key="1">
    <citation type="submission" date="2019-08" db="EMBL/GenBank/DDBJ databases">
        <title>Microbe sample from Colwellia echini.</title>
        <authorList>
            <person name="Christiansen L."/>
            <person name="Pathiraja D."/>
            <person name="Schultz-Johansen M."/>
            <person name="Choi I.-G."/>
            <person name="Stougaard P."/>
        </authorList>
    </citation>
    <scope>NUCLEOTIDE SEQUENCE [LARGE SCALE GENOMIC DNA]</scope>
    <source>
        <strain evidence="3 4">A3</strain>
    </source>
</reference>
<evidence type="ECO:0000313" key="4">
    <source>
        <dbReference type="Proteomes" id="UP000815846"/>
    </source>
</evidence>
<dbReference type="Pfam" id="PF14316">
    <property type="entry name" value="DUF4381"/>
    <property type="match status" value="1"/>
</dbReference>
<dbReference type="EMBL" id="PJAI02000017">
    <property type="protein sequence ID" value="TYK64853.1"/>
    <property type="molecule type" value="Genomic_DNA"/>
</dbReference>
<proteinExistence type="predicted"/>
<organism evidence="3 4">
    <name type="scientific">Colwellia echini</name>
    <dbReference type="NCBI Taxonomy" id="1982103"/>
    <lineage>
        <taxon>Bacteria</taxon>
        <taxon>Pseudomonadati</taxon>
        <taxon>Pseudomonadota</taxon>
        <taxon>Gammaproteobacteria</taxon>
        <taxon>Alteromonadales</taxon>
        <taxon>Colwelliaceae</taxon>
        <taxon>Colwellia</taxon>
    </lineage>
</organism>
<evidence type="ECO:0000313" key="3">
    <source>
        <dbReference type="EMBL" id="TYK64853.1"/>
    </source>
</evidence>
<sequence>MDFPKPWGNYLLEKIVDTPAPETISFMPQTLAWKIIAGIFVLFICKKIYNAWKTYKINAYRREALAWLEQCSLENDEDVKQLPALLRKTALLAHTAYLQNISVLQNKENIQMTVQASKTAINALHGELWVTWLDKNCNKTNFTDKTQTYTCELLLCQLAYLPKISPQYVQVNNNDFSEDDLQIGVKRLKQQIAQWIKFHQLNFIASSEGKEKVDSEQNKAQQKLGVTHD</sequence>
<keyword evidence="2" id="KW-0472">Membrane</keyword>
<comment type="caution">
    <text evidence="3">The sequence shown here is derived from an EMBL/GenBank/DDBJ whole genome shotgun (WGS) entry which is preliminary data.</text>
</comment>
<dbReference type="RefSeq" id="WP_101343957.1">
    <property type="nucleotide sequence ID" value="NZ_PJAI02000017.1"/>
</dbReference>
<dbReference type="InterPro" id="IPR025489">
    <property type="entry name" value="DUF4381"/>
</dbReference>
<name>A0ABY3MUF8_9GAMM</name>